<dbReference type="AlphaFoldDB" id="A0A7C4LLI8"/>
<dbReference type="GO" id="GO:0016833">
    <property type="term" value="F:oxo-acid-lyase activity"/>
    <property type="evidence" value="ECO:0007669"/>
    <property type="project" value="UniProtKB-ARBA"/>
</dbReference>
<sequence length="283" mass="30238">MTAARRLRDLLARPGILRSLAPHDVFTARVMADAGIELLFLGGFGASASTLGLPDLGFITLPEMADIARHIAGSVSAPLIVDADTGHGDLPQVARCVRELERAGAAGLLLEDQVFPKRCGHFAGKQVIPAAEMVRKLRTALETRADADFVIVARTDARAVEGLQAAIDRACLYAETGADVCFIEAPRSVAELSHIARAVPKPQLANMLVGGVTPILSADELERLGFKICVSPVESLAVTAYAVRTLAQTLLRDGRVDTLQQMVSFAELKRLLHVDAYLSPADR</sequence>
<dbReference type="PANTHER" id="PTHR42905:SF5">
    <property type="entry name" value="CARBOXYVINYL-CARBOXYPHOSPHONATE PHOSPHORYLMUTASE, CHLOROPLASTIC"/>
    <property type="match status" value="1"/>
</dbReference>
<dbReference type="SUPFAM" id="SSF51621">
    <property type="entry name" value="Phosphoenolpyruvate/pyruvate domain"/>
    <property type="match status" value="1"/>
</dbReference>
<dbReference type="InterPro" id="IPR015813">
    <property type="entry name" value="Pyrv/PenolPyrv_kinase-like_dom"/>
</dbReference>
<dbReference type="EMBL" id="DSVQ01000012">
    <property type="protein sequence ID" value="HGT38838.1"/>
    <property type="molecule type" value="Genomic_DNA"/>
</dbReference>
<dbReference type="Gene3D" id="3.20.20.60">
    <property type="entry name" value="Phosphoenolpyruvate-binding domains"/>
    <property type="match status" value="1"/>
</dbReference>
<name>A0A7C4LLI8_9PLAN</name>
<dbReference type="InterPro" id="IPR040442">
    <property type="entry name" value="Pyrv_kinase-like_dom_sf"/>
</dbReference>
<organism evidence="1">
    <name type="scientific">Schlesneria paludicola</name>
    <dbReference type="NCBI Taxonomy" id="360056"/>
    <lineage>
        <taxon>Bacteria</taxon>
        <taxon>Pseudomonadati</taxon>
        <taxon>Planctomycetota</taxon>
        <taxon>Planctomycetia</taxon>
        <taxon>Planctomycetales</taxon>
        <taxon>Planctomycetaceae</taxon>
        <taxon>Schlesneria</taxon>
    </lineage>
</organism>
<dbReference type="Pfam" id="PF13714">
    <property type="entry name" value="PEP_mutase"/>
    <property type="match status" value="1"/>
</dbReference>
<proteinExistence type="predicted"/>
<accession>A0A7C4LLI8</accession>
<gene>
    <name evidence="1" type="ORF">ENS64_06180</name>
</gene>
<dbReference type="CDD" id="cd00377">
    <property type="entry name" value="ICL_PEPM"/>
    <property type="match status" value="1"/>
</dbReference>
<dbReference type="PANTHER" id="PTHR42905">
    <property type="entry name" value="PHOSPHOENOLPYRUVATE CARBOXYLASE"/>
    <property type="match status" value="1"/>
</dbReference>
<comment type="caution">
    <text evidence="1">The sequence shown here is derived from an EMBL/GenBank/DDBJ whole genome shotgun (WGS) entry which is preliminary data.</text>
</comment>
<reference evidence="1" key="1">
    <citation type="journal article" date="2020" name="mSystems">
        <title>Genome- and Community-Level Interaction Insights into Carbon Utilization and Element Cycling Functions of Hydrothermarchaeota in Hydrothermal Sediment.</title>
        <authorList>
            <person name="Zhou Z."/>
            <person name="Liu Y."/>
            <person name="Xu W."/>
            <person name="Pan J."/>
            <person name="Luo Z.H."/>
            <person name="Li M."/>
        </authorList>
    </citation>
    <scope>NUCLEOTIDE SEQUENCE [LARGE SCALE GENOMIC DNA]</scope>
    <source>
        <strain evidence="1">SpSt-508</strain>
    </source>
</reference>
<dbReference type="InterPro" id="IPR039556">
    <property type="entry name" value="ICL/PEPM"/>
</dbReference>
<evidence type="ECO:0000313" key="1">
    <source>
        <dbReference type="EMBL" id="HGT38838.1"/>
    </source>
</evidence>
<protein>
    <submittedName>
        <fullName evidence="1">Oxaloacetate decarboxylase</fullName>
    </submittedName>
</protein>